<proteinExistence type="inferred from homology"/>
<reference evidence="2" key="1">
    <citation type="submission" date="2023-02" db="EMBL/GenBank/DDBJ databases">
        <title>Genome of toxic invasive species Heracleum sosnowskyi carries increased number of genes despite the absence of recent whole-genome duplications.</title>
        <authorList>
            <person name="Schelkunov M."/>
            <person name="Shtratnikova V."/>
            <person name="Makarenko M."/>
            <person name="Klepikova A."/>
            <person name="Omelchenko D."/>
            <person name="Novikova G."/>
            <person name="Obukhova E."/>
            <person name="Bogdanov V."/>
            <person name="Penin A."/>
            <person name="Logacheva M."/>
        </authorList>
    </citation>
    <scope>NUCLEOTIDE SEQUENCE</scope>
    <source>
        <strain evidence="2">Hsosn_3</strain>
        <tissue evidence="2">Leaf</tissue>
    </source>
</reference>
<comment type="similarity">
    <text evidence="1">Belongs to the LOR family.</text>
</comment>
<dbReference type="Gene3D" id="2.40.160.200">
    <property type="entry name" value="LURP1-related"/>
    <property type="match status" value="1"/>
</dbReference>
<reference evidence="2" key="2">
    <citation type="submission" date="2023-05" db="EMBL/GenBank/DDBJ databases">
        <authorList>
            <person name="Schelkunov M.I."/>
        </authorList>
    </citation>
    <scope>NUCLEOTIDE SEQUENCE</scope>
    <source>
        <strain evidence="2">Hsosn_3</strain>
        <tissue evidence="2">Leaf</tissue>
    </source>
</reference>
<accession>A0AAD8H5Q9</accession>
<dbReference type="PANTHER" id="PTHR31087:SF60">
    <property type="entry name" value="PROTEIN LURP-ONE-RELATED 5"/>
    <property type="match status" value="1"/>
</dbReference>
<gene>
    <name evidence="2" type="ORF">POM88_044589</name>
</gene>
<comment type="caution">
    <text evidence="2">The sequence shown here is derived from an EMBL/GenBank/DDBJ whole genome shotgun (WGS) entry which is preliminary data.</text>
</comment>
<dbReference type="Pfam" id="PF04525">
    <property type="entry name" value="LOR"/>
    <property type="match status" value="1"/>
</dbReference>
<organism evidence="2 3">
    <name type="scientific">Heracleum sosnowskyi</name>
    <dbReference type="NCBI Taxonomy" id="360622"/>
    <lineage>
        <taxon>Eukaryota</taxon>
        <taxon>Viridiplantae</taxon>
        <taxon>Streptophyta</taxon>
        <taxon>Embryophyta</taxon>
        <taxon>Tracheophyta</taxon>
        <taxon>Spermatophyta</taxon>
        <taxon>Magnoliopsida</taxon>
        <taxon>eudicotyledons</taxon>
        <taxon>Gunneridae</taxon>
        <taxon>Pentapetalae</taxon>
        <taxon>asterids</taxon>
        <taxon>campanulids</taxon>
        <taxon>Apiales</taxon>
        <taxon>Apiaceae</taxon>
        <taxon>Apioideae</taxon>
        <taxon>apioid superclade</taxon>
        <taxon>Tordylieae</taxon>
        <taxon>Tordyliinae</taxon>
        <taxon>Heracleum</taxon>
    </lineage>
</organism>
<evidence type="ECO:0000313" key="3">
    <source>
        <dbReference type="Proteomes" id="UP001237642"/>
    </source>
</evidence>
<sequence length="208" mass="23210">MKKGGVTVDTSFIYEKETQLTVHKTCLFFAGDGFTVYNSSGDHVFRVESYAISARDHAEIVLMDPFGRCLLTVRRKRPSLHQRWEGFLGERLDGQKAIFSVRRSSMIGRSSVTVEVYNSTADEYHIEGSIAQRCCKIFDGAKKPMAEIKRKVDCTSELVLGKEVFSLFLKPGFDAAFAMALVLVLDQIKADDRSDDDSGSDLDTTGED</sequence>
<dbReference type="InterPro" id="IPR025659">
    <property type="entry name" value="Tubby-like_C"/>
</dbReference>
<evidence type="ECO:0000256" key="1">
    <source>
        <dbReference type="ARBA" id="ARBA00005437"/>
    </source>
</evidence>
<evidence type="ECO:0000313" key="2">
    <source>
        <dbReference type="EMBL" id="KAK1360115.1"/>
    </source>
</evidence>
<dbReference type="InterPro" id="IPR038595">
    <property type="entry name" value="LOR_sf"/>
</dbReference>
<keyword evidence="3" id="KW-1185">Reference proteome</keyword>
<protein>
    <submittedName>
        <fullName evidence="2">LURP1-related protein domain containing protein</fullName>
    </submittedName>
</protein>
<dbReference type="InterPro" id="IPR007612">
    <property type="entry name" value="LOR"/>
</dbReference>
<dbReference type="EMBL" id="JAUIZM010000010">
    <property type="protein sequence ID" value="KAK1360115.1"/>
    <property type="molecule type" value="Genomic_DNA"/>
</dbReference>
<dbReference type="Proteomes" id="UP001237642">
    <property type="component" value="Unassembled WGS sequence"/>
</dbReference>
<name>A0AAD8H5Q9_9APIA</name>
<dbReference type="SUPFAM" id="SSF54518">
    <property type="entry name" value="Tubby C-terminal domain-like"/>
    <property type="match status" value="1"/>
</dbReference>
<dbReference type="AlphaFoldDB" id="A0AAD8H5Q9"/>
<dbReference type="PANTHER" id="PTHR31087">
    <property type="match status" value="1"/>
</dbReference>